<reference evidence="1" key="1">
    <citation type="submission" date="2022-07" db="EMBL/GenBank/DDBJ databases">
        <title>Genome Sequence of Lecanicillium saksenae.</title>
        <authorList>
            <person name="Buettner E."/>
        </authorList>
    </citation>
    <scope>NUCLEOTIDE SEQUENCE</scope>
    <source>
        <strain evidence="1">VT-O1</strain>
    </source>
</reference>
<protein>
    <submittedName>
        <fullName evidence="1">Uncharacterized protein</fullName>
    </submittedName>
</protein>
<accession>A0ACC1R5X8</accession>
<evidence type="ECO:0000313" key="2">
    <source>
        <dbReference type="Proteomes" id="UP001148737"/>
    </source>
</evidence>
<proteinExistence type="predicted"/>
<name>A0ACC1R5X8_9HYPO</name>
<evidence type="ECO:0000313" key="1">
    <source>
        <dbReference type="EMBL" id="KAJ3498163.1"/>
    </source>
</evidence>
<sequence length="555" mass="62250">MLTWGNDNGVSFAPDKTEVMHFSRQRLTSLPSVQHGTVEKYPDAAMRWLGIWLDRSLSFKPHVEKWAAKAQAVANHLRRLTNTQHGPAPSAVRTAVLACVEPVLLYGAEIWYPGKTRPRWSKPERVVPTKTQHLLRRMTKPLNYAMKAILPVWKTTPTPILHRESGIPPVTLLLEARQLRFAARLKALDKSHPLVQRTIQLPRRAVNPYIKRKYQQDQRQFPTRLRRTNGLLPSCERPVLLAPRLEHHKHSLQTSSKEDSAAEFRRWLRTIPPSTLVVYSDGSLSESGSAGYGYSVHRQNCSIARGSGRLGPAEVFDAEATGALEGLKAAVKLPEAEAQEIVVCLDNLAAASCLRGTASDSSQAIFLEFQALALAHAATQVRWIPGHTDIPGNEEADTLAKAGSSLPAPLEAAPTLAFLRKIVRQRPKDSFATWWRDAIPERYRQLNLQVSNKCPPELRLPRAALHHLLAARSHHGDFADYHERFHHDDARLTCSCGRRKSPSHIFFCRKIPPDQRPRPAPSTNAIISRIIGRDFGKFIDLAAKSGFFGTTCRRY</sequence>
<keyword evidence="2" id="KW-1185">Reference proteome</keyword>
<comment type="caution">
    <text evidence="1">The sequence shown here is derived from an EMBL/GenBank/DDBJ whole genome shotgun (WGS) entry which is preliminary data.</text>
</comment>
<organism evidence="1 2">
    <name type="scientific">Lecanicillium saksenae</name>
    <dbReference type="NCBI Taxonomy" id="468837"/>
    <lineage>
        <taxon>Eukaryota</taxon>
        <taxon>Fungi</taxon>
        <taxon>Dikarya</taxon>
        <taxon>Ascomycota</taxon>
        <taxon>Pezizomycotina</taxon>
        <taxon>Sordariomycetes</taxon>
        <taxon>Hypocreomycetidae</taxon>
        <taxon>Hypocreales</taxon>
        <taxon>Cordycipitaceae</taxon>
        <taxon>Lecanicillium</taxon>
    </lineage>
</organism>
<dbReference type="Proteomes" id="UP001148737">
    <property type="component" value="Unassembled WGS sequence"/>
</dbReference>
<dbReference type="EMBL" id="JANAKD010000067">
    <property type="protein sequence ID" value="KAJ3498163.1"/>
    <property type="molecule type" value="Genomic_DNA"/>
</dbReference>
<gene>
    <name evidence="1" type="ORF">NLG97_g1340</name>
</gene>